<evidence type="ECO:0000313" key="1">
    <source>
        <dbReference type="EMBL" id="MBI4209947.1"/>
    </source>
</evidence>
<evidence type="ECO:0000313" key="2">
    <source>
        <dbReference type="Proteomes" id="UP000732298"/>
    </source>
</evidence>
<dbReference type="InterPro" id="IPR025354">
    <property type="entry name" value="DUF4258"/>
</dbReference>
<comment type="caution">
    <text evidence="1">The sequence shown here is derived from an EMBL/GenBank/DDBJ whole genome shotgun (WGS) entry which is preliminary data.</text>
</comment>
<gene>
    <name evidence="1" type="ORF">HY544_00375</name>
</gene>
<dbReference type="Proteomes" id="UP000732298">
    <property type="component" value="Unassembled WGS sequence"/>
</dbReference>
<reference evidence="1" key="1">
    <citation type="submission" date="2020-07" db="EMBL/GenBank/DDBJ databases">
        <title>Huge and variable diversity of episymbiotic CPR bacteria and DPANN archaea in groundwater ecosystems.</title>
        <authorList>
            <person name="He C.Y."/>
            <person name="Keren R."/>
            <person name="Whittaker M."/>
            <person name="Farag I.F."/>
            <person name="Doudna J."/>
            <person name="Cate J.H.D."/>
            <person name="Banfield J.F."/>
        </authorList>
    </citation>
    <scope>NUCLEOTIDE SEQUENCE</scope>
    <source>
        <strain evidence="1">NC_groundwater_1296_Ag_S-0.2um_52_80</strain>
    </source>
</reference>
<protein>
    <submittedName>
        <fullName evidence="1">DUF4258 domain-containing protein</fullName>
    </submittedName>
</protein>
<accession>A0A8T3YK35</accession>
<proteinExistence type="predicted"/>
<dbReference type="Pfam" id="PF14076">
    <property type="entry name" value="DUF4258"/>
    <property type="match status" value="1"/>
</dbReference>
<dbReference type="AlphaFoldDB" id="A0A8T3YK35"/>
<sequence length="86" mass="10145">MRIQTVLIALGVQAKIFKKHGVRRQEIENGLLSGNILFLKTRQERYLAITHEDRYLTVVFEYQNQCAFVVTAYPSSDWQIKRFINK</sequence>
<dbReference type="EMBL" id="JACQPB010000004">
    <property type="protein sequence ID" value="MBI4209947.1"/>
    <property type="molecule type" value="Genomic_DNA"/>
</dbReference>
<name>A0A8T3YK35_9ARCH</name>
<organism evidence="1 2">
    <name type="scientific">Candidatus Iainarchaeum sp</name>
    <dbReference type="NCBI Taxonomy" id="3101447"/>
    <lineage>
        <taxon>Archaea</taxon>
        <taxon>Candidatus Iainarchaeota</taxon>
        <taxon>Candidatus Iainarchaeia</taxon>
        <taxon>Candidatus Iainarchaeales</taxon>
        <taxon>Candidatus Iainarchaeaceae</taxon>
        <taxon>Candidatus Iainarchaeum</taxon>
    </lineage>
</organism>